<name>A0A939BQC8_9BACL</name>
<comment type="caution">
    <text evidence="2">The sequence shown here is derived from an EMBL/GenBank/DDBJ whole genome shotgun (WGS) entry which is preliminary data.</text>
</comment>
<dbReference type="InterPro" id="IPR008670">
    <property type="entry name" value="CoA_reduct_LuxC"/>
</dbReference>
<keyword evidence="1" id="KW-0521">NADP</keyword>
<dbReference type="EMBL" id="JAFBEB010000012">
    <property type="protein sequence ID" value="MBM7591480.1"/>
    <property type="molecule type" value="Genomic_DNA"/>
</dbReference>
<evidence type="ECO:0008006" key="4">
    <source>
        <dbReference type="Google" id="ProtNLM"/>
    </source>
</evidence>
<evidence type="ECO:0000313" key="3">
    <source>
        <dbReference type="Proteomes" id="UP000717624"/>
    </source>
</evidence>
<dbReference type="SUPFAM" id="SSF53720">
    <property type="entry name" value="ALDH-like"/>
    <property type="match status" value="1"/>
</dbReference>
<dbReference type="Proteomes" id="UP000717624">
    <property type="component" value="Unassembled WGS sequence"/>
</dbReference>
<dbReference type="GO" id="GO:0003995">
    <property type="term" value="F:acyl-CoA dehydrogenase activity"/>
    <property type="evidence" value="ECO:0007669"/>
    <property type="project" value="InterPro"/>
</dbReference>
<proteinExistence type="predicted"/>
<evidence type="ECO:0000256" key="1">
    <source>
        <dbReference type="ARBA" id="ARBA00022857"/>
    </source>
</evidence>
<dbReference type="InterPro" id="IPR016161">
    <property type="entry name" value="Ald_DH/histidinol_DH"/>
</dbReference>
<evidence type="ECO:0000313" key="2">
    <source>
        <dbReference type="EMBL" id="MBM7591480.1"/>
    </source>
</evidence>
<reference evidence="2" key="1">
    <citation type="submission" date="2021-01" db="EMBL/GenBank/DDBJ databases">
        <title>Genomic Encyclopedia of Type Strains, Phase IV (KMG-IV): sequencing the most valuable type-strain genomes for metagenomic binning, comparative biology and taxonomic classification.</title>
        <authorList>
            <person name="Goeker M."/>
        </authorList>
    </citation>
    <scope>NUCLEOTIDE SEQUENCE</scope>
    <source>
        <strain evidence="2">DSM 25523</strain>
    </source>
</reference>
<keyword evidence="3" id="KW-1185">Reference proteome</keyword>
<accession>A0A939BQC8</accession>
<dbReference type="GO" id="GO:0008218">
    <property type="term" value="P:bioluminescence"/>
    <property type="evidence" value="ECO:0007669"/>
    <property type="project" value="InterPro"/>
</dbReference>
<sequence length="410" mass="46544">MLLLLNQQDPTWKERLADKVSQSLLKPFDESILQFLHELSKTILRDKTMRLYPELMAMAHWLRPVHLKEIQQQYARLEKADTILLPRGVVLHFAPSNVDTIFIYSWVLSMLVGNINIVRLSQNRGPQIEVLLSLLQRLLEKDEYAAIKSRTVIVSYDHNEAITAYLSSLCQMRVIWGGDETVKRIRSIPLPPAATEMVFADRFSCAALSAEAVLELEDKPLQELLRNFYNDAFWFDQLACSSPKLVCWVGAKEERIVAAKDKFWRGLQQIIPENSPLKIPAVGIKRMTAAYHYATLPAALQASVSGTELPARVQIARLEPEMREMHCGAGLFLELHAGSLSELAEQLTLKDQTLTVFGFAKTELVQFVRSAPRRSVDRIVPIGQALDFSPVWDGYNLLQYFSREVAVNVL</sequence>
<dbReference type="Pfam" id="PF05893">
    <property type="entry name" value="LuxC"/>
    <property type="match status" value="1"/>
</dbReference>
<gene>
    <name evidence="2" type="ORF">JOD01_003131</name>
</gene>
<protein>
    <recommendedName>
        <fullName evidence="4">Long-chain-fatty-acyl-CoA reductase</fullName>
    </recommendedName>
</protein>
<dbReference type="AlphaFoldDB" id="A0A939BQC8"/>
<organism evidence="2 3">
    <name type="scientific">Brevibacillus fulvus</name>
    <dbReference type="NCBI Taxonomy" id="1125967"/>
    <lineage>
        <taxon>Bacteria</taxon>
        <taxon>Bacillati</taxon>
        <taxon>Bacillota</taxon>
        <taxon>Bacilli</taxon>
        <taxon>Bacillales</taxon>
        <taxon>Paenibacillaceae</taxon>
        <taxon>Brevibacillus</taxon>
    </lineage>
</organism>
<dbReference type="RefSeq" id="WP_204519191.1">
    <property type="nucleotide sequence ID" value="NZ_BAABIN010000019.1"/>
</dbReference>